<dbReference type="AlphaFoldDB" id="A0A0G0WEQ6"/>
<sequence>MLEAEAATAKATGSLKDRLLAVPERLVDRFRAAYLHAGYLGSRINPFVEKDLEEKISSPIPCFLSDKEFLQRVRRSFLSTQKTLYRQVSTKLVTEREPINLASKNQELSPDFYYTDEAPSSPDGIYLQLDFHLPQEEPDEVKITYERNSNLRGGEALTRTEAYFHNNGTGKIEVSYAGEIDYQKGFTFELKRGRSLSPKIHHVRAAAQALTALKLAVDRFYLGKTDEGVALLNTPNHITLWKNPNC</sequence>
<evidence type="ECO:0000313" key="1">
    <source>
        <dbReference type="EMBL" id="KKR82740.1"/>
    </source>
</evidence>
<dbReference type="EMBL" id="LCAB01000009">
    <property type="protein sequence ID" value="KKR82740.1"/>
    <property type="molecule type" value="Genomic_DNA"/>
</dbReference>
<gene>
    <name evidence="1" type="ORF">UU29_C0009G0011</name>
</gene>
<comment type="caution">
    <text evidence="1">The sequence shown here is derived from an EMBL/GenBank/DDBJ whole genome shotgun (WGS) entry which is preliminary data.</text>
</comment>
<name>A0A0G0WEQ6_9BACT</name>
<proteinExistence type="predicted"/>
<accession>A0A0G0WEQ6</accession>
<dbReference type="Proteomes" id="UP000034601">
    <property type="component" value="Unassembled WGS sequence"/>
</dbReference>
<organism evidence="1 2">
    <name type="scientific">Candidatus Daviesbacteria bacterium GW2011_GWA2_40_9</name>
    <dbReference type="NCBI Taxonomy" id="1618424"/>
    <lineage>
        <taxon>Bacteria</taxon>
        <taxon>Candidatus Daviesiibacteriota</taxon>
    </lineage>
</organism>
<reference evidence="1 2" key="1">
    <citation type="journal article" date="2015" name="Nature">
        <title>rRNA introns, odd ribosomes, and small enigmatic genomes across a large radiation of phyla.</title>
        <authorList>
            <person name="Brown C.T."/>
            <person name="Hug L.A."/>
            <person name="Thomas B.C."/>
            <person name="Sharon I."/>
            <person name="Castelle C.J."/>
            <person name="Singh A."/>
            <person name="Wilkins M.J."/>
            <person name="Williams K.H."/>
            <person name="Banfield J.F."/>
        </authorList>
    </citation>
    <scope>NUCLEOTIDE SEQUENCE [LARGE SCALE GENOMIC DNA]</scope>
</reference>
<evidence type="ECO:0000313" key="2">
    <source>
        <dbReference type="Proteomes" id="UP000034601"/>
    </source>
</evidence>
<protein>
    <submittedName>
        <fullName evidence="1">Uncharacterized protein</fullName>
    </submittedName>
</protein>